<organism evidence="2 3">
    <name type="scientific">Streptomyces rhizosphaericus</name>
    <dbReference type="NCBI Taxonomy" id="114699"/>
    <lineage>
        <taxon>Bacteria</taxon>
        <taxon>Bacillati</taxon>
        <taxon>Actinomycetota</taxon>
        <taxon>Actinomycetes</taxon>
        <taxon>Kitasatosporales</taxon>
        <taxon>Streptomycetaceae</taxon>
        <taxon>Streptomyces</taxon>
        <taxon>Streptomyces violaceusniger group</taxon>
    </lineage>
</organism>
<comment type="caution">
    <text evidence="2">The sequence shown here is derived from an EMBL/GenBank/DDBJ whole genome shotgun (WGS) entry which is preliminary data.</text>
</comment>
<evidence type="ECO:0000313" key="2">
    <source>
        <dbReference type="EMBL" id="GAA0942613.1"/>
    </source>
</evidence>
<gene>
    <name evidence="2" type="ORF">GCM10009575_059060</name>
</gene>
<dbReference type="Proteomes" id="UP001500418">
    <property type="component" value="Unassembled WGS sequence"/>
</dbReference>
<evidence type="ECO:0008006" key="4">
    <source>
        <dbReference type="Google" id="ProtNLM"/>
    </source>
</evidence>
<feature type="region of interest" description="Disordered" evidence="1">
    <location>
        <begin position="15"/>
        <end position="49"/>
    </location>
</feature>
<name>A0ABN1QH97_9ACTN</name>
<accession>A0ABN1QH97</accession>
<evidence type="ECO:0000256" key="1">
    <source>
        <dbReference type="SAM" id="MobiDB-lite"/>
    </source>
</evidence>
<sequence>MRAHMRRHREILRSEFETVAPGHRGAGQGHSPYGSDPNNTVIRIGLTYR</sequence>
<dbReference type="EMBL" id="BAAAID010000043">
    <property type="protein sequence ID" value="GAA0942613.1"/>
    <property type="molecule type" value="Genomic_DNA"/>
</dbReference>
<keyword evidence="3" id="KW-1185">Reference proteome</keyword>
<protein>
    <recommendedName>
        <fullName evidence="4">Transposase</fullName>
    </recommendedName>
</protein>
<proteinExistence type="predicted"/>
<reference evidence="2 3" key="1">
    <citation type="journal article" date="2019" name="Int. J. Syst. Evol. Microbiol.">
        <title>The Global Catalogue of Microorganisms (GCM) 10K type strain sequencing project: providing services to taxonomists for standard genome sequencing and annotation.</title>
        <authorList>
            <consortium name="The Broad Institute Genomics Platform"/>
            <consortium name="The Broad Institute Genome Sequencing Center for Infectious Disease"/>
            <person name="Wu L."/>
            <person name="Ma J."/>
        </authorList>
    </citation>
    <scope>NUCLEOTIDE SEQUENCE [LARGE SCALE GENOMIC DNA]</scope>
    <source>
        <strain evidence="2 3">JCM 11444</strain>
    </source>
</reference>
<evidence type="ECO:0000313" key="3">
    <source>
        <dbReference type="Proteomes" id="UP001500418"/>
    </source>
</evidence>